<dbReference type="AlphaFoldDB" id="A0A2W5S9J0"/>
<evidence type="ECO:0000313" key="1">
    <source>
        <dbReference type="EMBL" id="PZQ96724.1"/>
    </source>
</evidence>
<proteinExistence type="predicted"/>
<accession>A0A2W5S9J0</accession>
<organism evidence="1 2">
    <name type="scientific">Cereibacter sphaeroides</name>
    <name type="common">Rhodobacter sphaeroides</name>
    <dbReference type="NCBI Taxonomy" id="1063"/>
    <lineage>
        <taxon>Bacteria</taxon>
        <taxon>Pseudomonadati</taxon>
        <taxon>Pseudomonadota</taxon>
        <taxon>Alphaproteobacteria</taxon>
        <taxon>Rhodobacterales</taxon>
        <taxon>Paracoccaceae</taxon>
        <taxon>Cereibacter</taxon>
    </lineage>
</organism>
<name>A0A2W5S9J0_CERSP</name>
<gene>
    <name evidence="1" type="ORF">DI533_14130</name>
</gene>
<comment type="caution">
    <text evidence="1">The sequence shown here is derived from an EMBL/GenBank/DDBJ whole genome shotgun (WGS) entry which is preliminary data.</text>
</comment>
<dbReference type="EMBL" id="QFQS01000003">
    <property type="protein sequence ID" value="PZQ96724.1"/>
    <property type="molecule type" value="Genomic_DNA"/>
</dbReference>
<sequence>MAVEQNSDFLNEFARAGEAHIEDAQQTWALIARCISEQRDLPRSAKCYLAKVAAFAMTFERSPSRAAERSDSDRLADALGFYREREYRPSKATLDGLEVFSTVTRWRRQGNSLSLEECFERYINELLDGDGEEQTIKTSYYRGKAMAEAEIELSGMIIARGSLSV</sequence>
<evidence type="ECO:0000313" key="2">
    <source>
        <dbReference type="Proteomes" id="UP000248975"/>
    </source>
</evidence>
<protein>
    <submittedName>
        <fullName evidence="1">Uncharacterized protein</fullName>
    </submittedName>
</protein>
<dbReference type="Proteomes" id="UP000248975">
    <property type="component" value="Unassembled WGS sequence"/>
</dbReference>
<reference evidence="1 2" key="1">
    <citation type="submission" date="2017-08" db="EMBL/GenBank/DDBJ databases">
        <title>Infants hospitalized years apart are colonized by the same room-sourced microbial strains.</title>
        <authorList>
            <person name="Brooks B."/>
            <person name="Olm M.R."/>
            <person name="Firek B.A."/>
            <person name="Baker R."/>
            <person name="Thomas B.C."/>
            <person name="Morowitz M.J."/>
            <person name="Banfield J.F."/>
        </authorList>
    </citation>
    <scope>NUCLEOTIDE SEQUENCE [LARGE SCALE GENOMIC DNA]</scope>
    <source>
        <strain evidence="1">S2_003_000_R2_11</strain>
    </source>
</reference>